<evidence type="ECO:0000256" key="2">
    <source>
        <dbReference type="ARBA" id="ARBA00022692"/>
    </source>
</evidence>
<evidence type="ECO:0000259" key="6">
    <source>
        <dbReference type="Pfam" id="PF04932"/>
    </source>
</evidence>
<keyword evidence="4 5" id="KW-0472">Membrane</keyword>
<dbReference type="eggNOG" id="COG3307">
    <property type="taxonomic scope" value="Bacteria"/>
</dbReference>
<dbReference type="Proteomes" id="UP000003490">
    <property type="component" value="Unassembled WGS sequence"/>
</dbReference>
<dbReference type="AlphaFoldDB" id="A7VSI9"/>
<dbReference type="GO" id="GO:0016020">
    <property type="term" value="C:membrane"/>
    <property type="evidence" value="ECO:0007669"/>
    <property type="project" value="UniProtKB-SubCell"/>
</dbReference>
<feature type="transmembrane region" description="Helical" evidence="5">
    <location>
        <begin position="81"/>
        <end position="100"/>
    </location>
</feature>
<dbReference type="Pfam" id="PF04932">
    <property type="entry name" value="Wzy_C"/>
    <property type="match status" value="1"/>
</dbReference>
<feature type="transmembrane region" description="Helical" evidence="5">
    <location>
        <begin position="145"/>
        <end position="164"/>
    </location>
</feature>
<feature type="transmembrane region" description="Helical" evidence="5">
    <location>
        <begin position="271"/>
        <end position="292"/>
    </location>
</feature>
<feature type="transmembrane region" description="Helical" evidence="5">
    <location>
        <begin position="242"/>
        <end position="259"/>
    </location>
</feature>
<evidence type="ECO:0000313" key="7">
    <source>
        <dbReference type="EMBL" id="EDO61135.1"/>
    </source>
</evidence>
<evidence type="ECO:0000256" key="1">
    <source>
        <dbReference type="ARBA" id="ARBA00004141"/>
    </source>
</evidence>
<evidence type="ECO:0000256" key="5">
    <source>
        <dbReference type="SAM" id="Phobius"/>
    </source>
</evidence>
<evidence type="ECO:0000256" key="3">
    <source>
        <dbReference type="ARBA" id="ARBA00022989"/>
    </source>
</evidence>
<dbReference type="InterPro" id="IPR007016">
    <property type="entry name" value="O-antigen_ligase-rel_domated"/>
</dbReference>
<feature type="transmembrane region" description="Helical" evidence="5">
    <location>
        <begin position="37"/>
        <end position="69"/>
    </location>
</feature>
<comment type="caution">
    <text evidence="7">The sequence shown here is derived from an EMBL/GenBank/DDBJ whole genome shotgun (WGS) entry which is preliminary data.</text>
</comment>
<comment type="subcellular location">
    <subcellularLocation>
        <location evidence="1">Membrane</location>
        <topology evidence="1">Multi-pass membrane protein</topology>
    </subcellularLocation>
</comment>
<proteinExistence type="predicted"/>
<organism evidence="7 8">
    <name type="scientific">[Clostridium] leptum DSM 753</name>
    <dbReference type="NCBI Taxonomy" id="428125"/>
    <lineage>
        <taxon>Bacteria</taxon>
        <taxon>Bacillati</taxon>
        <taxon>Bacillota</taxon>
        <taxon>Clostridia</taxon>
        <taxon>Eubacteriales</taxon>
        <taxon>Oscillospiraceae</taxon>
        <taxon>Oscillospiraceae incertae sedis</taxon>
    </lineage>
</organism>
<keyword evidence="2 5" id="KW-0812">Transmembrane</keyword>
<accession>A7VSI9</accession>
<dbReference type="PANTHER" id="PTHR37422:SF13">
    <property type="entry name" value="LIPOPOLYSACCHARIDE BIOSYNTHESIS PROTEIN PA4999-RELATED"/>
    <property type="match status" value="1"/>
</dbReference>
<keyword evidence="3 5" id="KW-1133">Transmembrane helix</keyword>
<gene>
    <name evidence="7" type="ORF">CLOLEP_01530</name>
</gene>
<dbReference type="PANTHER" id="PTHR37422">
    <property type="entry name" value="TEICHURONIC ACID BIOSYNTHESIS PROTEIN TUAE"/>
    <property type="match status" value="1"/>
</dbReference>
<evidence type="ECO:0000256" key="4">
    <source>
        <dbReference type="ARBA" id="ARBA00023136"/>
    </source>
</evidence>
<protein>
    <submittedName>
        <fullName evidence="7">O-antigen polymerase</fullName>
    </submittedName>
</protein>
<dbReference type="InterPro" id="IPR051533">
    <property type="entry name" value="WaaL-like"/>
</dbReference>
<feature type="transmembrane region" description="Helical" evidence="5">
    <location>
        <begin position="106"/>
        <end position="124"/>
    </location>
</feature>
<evidence type="ECO:0000313" key="8">
    <source>
        <dbReference type="Proteomes" id="UP000003490"/>
    </source>
</evidence>
<feature type="domain" description="O-antigen ligase-related" evidence="6">
    <location>
        <begin position="227"/>
        <end position="402"/>
    </location>
</feature>
<name>A7VSI9_9FIRM</name>
<feature type="transmembrane region" description="Helical" evidence="5">
    <location>
        <begin position="428"/>
        <end position="444"/>
    </location>
</feature>
<feature type="transmembrane region" description="Helical" evidence="5">
    <location>
        <begin position="386"/>
        <end position="407"/>
    </location>
</feature>
<reference evidence="7 8" key="1">
    <citation type="submission" date="2007-08" db="EMBL/GenBank/DDBJ databases">
        <title>Draft genome sequence of Clostridium leptum (DSM 753).</title>
        <authorList>
            <person name="Sudarsanam P."/>
            <person name="Ley R."/>
            <person name="Guruge J."/>
            <person name="Turnbaugh P.J."/>
            <person name="Mahowald M."/>
            <person name="Liep D."/>
            <person name="Gordon J."/>
        </authorList>
    </citation>
    <scope>NUCLEOTIDE SEQUENCE [LARGE SCALE GENOMIC DNA]</scope>
    <source>
        <strain evidence="7 8">DSM 753</strain>
    </source>
</reference>
<dbReference type="EMBL" id="ABCB02000018">
    <property type="protein sequence ID" value="EDO61135.1"/>
    <property type="molecule type" value="Genomic_DNA"/>
</dbReference>
<reference evidence="7 8" key="2">
    <citation type="submission" date="2007-08" db="EMBL/GenBank/DDBJ databases">
        <authorList>
            <person name="Fulton L."/>
            <person name="Clifton S."/>
            <person name="Fulton B."/>
            <person name="Xu J."/>
            <person name="Minx P."/>
            <person name="Pepin K.H."/>
            <person name="Johnson M."/>
            <person name="Thiruvilangam P."/>
            <person name="Bhonagiri V."/>
            <person name="Nash W.E."/>
            <person name="Wang C."/>
            <person name="Mardis E.R."/>
            <person name="Wilson R.K."/>
        </authorList>
    </citation>
    <scope>NUCLEOTIDE SEQUENCE [LARGE SCALE GENOMIC DNA]</scope>
    <source>
        <strain evidence="7 8">DSM 753</strain>
    </source>
</reference>
<dbReference type="HOGENOM" id="CLU_544989_0_0_9"/>
<feature type="transmembrane region" description="Helical" evidence="5">
    <location>
        <begin position="184"/>
        <end position="206"/>
    </location>
</feature>
<feature type="transmembrane region" description="Helical" evidence="5">
    <location>
        <begin position="218"/>
        <end position="236"/>
    </location>
</feature>
<sequence length="508" mass="57002">METEIDKKERSDWRLSAALKGTARKFLWDHSAFRCCYFLSLFLSSLCFVELGFQILTGVTMVWSVLILIDIFRRLYPRKNLKYFGLLCAFVACGLATALLHAEDNLVTNLVMMYHVAVCFFIVYGMHSERDKEKVRREMFFMAKILAFLITVFAAAGLLAAFLFTRVKAFSYCIGLMDNRFTGLYTNPNIAAYVSVVGLVCIHLMYGKSRGGAEKRELPRWFLNLGIAVNVLTVLLSDSNASMVFLLVYGTAFLFTRMYRKNGFSKGKILVRKTVLVLLVALTASVGCFALREVSQYGMAQAINALHKSGTTVVTSDAATSASEVLVTIGRDGNYELSSGRLDSLQKAMVLYQKNPIMGIGKGNILEYGNRYLARGFQFFDLHNGYLTILISCGTVGLGLFLAFAVLAARKVMKAVFRRYSQRGERELVILFCSLCAYAVYALFERALLFDITFMVVSFWMLFGYTMNETLIEEPFLCPVTVRSRVKKAKEPVGALPALTRRTGNDII</sequence>